<dbReference type="EMBL" id="CP026256">
    <property type="protein sequence ID" value="AWP13467.1"/>
    <property type="molecule type" value="Genomic_DNA"/>
</dbReference>
<dbReference type="AlphaFoldDB" id="A0A2U9CA24"/>
<dbReference type="Proteomes" id="UP000246464">
    <property type="component" value="Chromosome 14"/>
</dbReference>
<keyword evidence="3" id="KW-1185">Reference proteome</keyword>
<feature type="region of interest" description="Disordered" evidence="1">
    <location>
        <begin position="1"/>
        <end position="42"/>
    </location>
</feature>
<evidence type="ECO:0000313" key="2">
    <source>
        <dbReference type="EMBL" id="AWP13467.1"/>
    </source>
</evidence>
<proteinExistence type="predicted"/>
<evidence type="ECO:0000313" key="3">
    <source>
        <dbReference type="Proteomes" id="UP000246464"/>
    </source>
</evidence>
<accession>A0A2U9CA24</accession>
<organism evidence="2 3">
    <name type="scientific">Scophthalmus maximus</name>
    <name type="common">Turbot</name>
    <name type="synonym">Psetta maxima</name>
    <dbReference type="NCBI Taxonomy" id="52904"/>
    <lineage>
        <taxon>Eukaryota</taxon>
        <taxon>Metazoa</taxon>
        <taxon>Chordata</taxon>
        <taxon>Craniata</taxon>
        <taxon>Vertebrata</taxon>
        <taxon>Euteleostomi</taxon>
        <taxon>Actinopterygii</taxon>
        <taxon>Neopterygii</taxon>
        <taxon>Teleostei</taxon>
        <taxon>Neoteleostei</taxon>
        <taxon>Acanthomorphata</taxon>
        <taxon>Carangaria</taxon>
        <taxon>Pleuronectiformes</taxon>
        <taxon>Pleuronectoidei</taxon>
        <taxon>Scophthalmidae</taxon>
        <taxon>Scophthalmus</taxon>
    </lineage>
</organism>
<sequence>MTFELGSTTSEGEIASGTHLRIGIPTRKVGKNPTTPTSGVGVSEFRGKLERSIPSSLSAAAPHRVSCDEGRQQVPHKCDPLPNQHCQVDTVYYTVVIRFYFGRQEARN</sequence>
<evidence type="ECO:0000256" key="1">
    <source>
        <dbReference type="SAM" id="MobiDB-lite"/>
    </source>
</evidence>
<gene>
    <name evidence="2" type="ORF">SMAX5B_018394</name>
</gene>
<protein>
    <submittedName>
        <fullName evidence="2">Uncharacterized protein</fullName>
    </submittedName>
</protein>
<name>A0A2U9CA24_SCOMX</name>
<reference evidence="2 3" key="1">
    <citation type="submission" date="2017-12" db="EMBL/GenBank/DDBJ databases">
        <title>Integrating genomic resources of turbot (Scophthalmus maximus) in depth evaluation of genetic and physical mapping variation across individuals.</title>
        <authorList>
            <person name="Martinez P."/>
        </authorList>
    </citation>
    <scope>NUCLEOTIDE SEQUENCE [LARGE SCALE GENOMIC DNA]</scope>
</reference>
<feature type="compositionally biased region" description="Polar residues" evidence="1">
    <location>
        <begin position="1"/>
        <end position="11"/>
    </location>
</feature>